<evidence type="ECO:0000313" key="12">
    <source>
        <dbReference type="EMBL" id="XBX75083.1"/>
    </source>
</evidence>
<dbReference type="PROSITE" id="PS00113">
    <property type="entry name" value="ADENYLATE_KINASE"/>
    <property type="match status" value="1"/>
</dbReference>
<feature type="region of interest" description="NMP" evidence="8">
    <location>
        <begin position="30"/>
        <end position="59"/>
    </location>
</feature>
<feature type="binding site" evidence="8">
    <location>
        <position position="153"/>
    </location>
    <ligand>
        <name>Zn(2+)</name>
        <dbReference type="ChEBI" id="CHEBI:29105"/>
        <note>structural</note>
    </ligand>
</feature>
<comment type="function">
    <text evidence="8">Catalyzes the reversible transfer of the terminal phosphate group between ATP and AMP. Plays an important role in cellular energy homeostasis and in adenine nucleotide metabolism.</text>
</comment>
<reference evidence="12" key="1">
    <citation type="journal article" date="2013" name="Extremophiles">
        <title>Proteinivorax tanatarense gen. nov., sp. nov., an anaerobic, haloalkaliphilic, proteolytic bacterium isolated from a decaying algal bloom, and proposal of Proteinivoraceae fam. nov.</title>
        <authorList>
            <person name="Kevbrin V."/>
            <person name="Boltyanskaya Y."/>
            <person name="Zhilina T."/>
            <person name="Kolganova T."/>
            <person name="Lavrentjeva E."/>
            <person name="Kuznetsov B."/>
        </authorList>
    </citation>
    <scope>NUCLEOTIDE SEQUENCE</scope>
    <source>
        <strain evidence="12">Z-910T</strain>
    </source>
</reference>
<comment type="domain">
    <text evidence="8">Consists of three domains, a large central CORE domain and two small peripheral domains, NMPbind and LID, which undergo movements during catalysis. The LID domain closes over the site of phosphoryl transfer upon ATP binding. Assembling and dissambling the active center during each catalytic cycle provides an effective means to prevent ATP hydrolysis. Some bacteria have evolved a zinc-coordinating structure that stabilizes the LID domain.</text>
</comment>
<dbReference type="GO" id="GO:0044209">
    <property type="term" value="P:AMP salvage"/>
    <property type="evidence" value="ECO:0007669"/>
    <property type="project" value="UniProtKB-UniRule"/>
</dbReference>
<feature type="domain" description="Adenylate kinase active site lid" evidence="11">
    <location>
        <begin position="127"/>
        <end position="162"/>
    </location>
</feature>
<feature type="binding site" evidence="8">
    <location>
        <position position="160"/>
    </location>
    <ligand>
        <name>AMP</name>
        <dbReference type="ChEBI" id="CHEBI:456215"/>
    </ligand>
</feature>
<protein>
    <recommendedName>
        <fullName evidence="8 10">Adenylate kinase</fullName>
        <shortName evidence="8">AK</shortName>
        <ecNumber evidence="8 10">2.7.4.3</ecNumber>
    </recommendedName>
    <alternativeName>
        <fullName evidence="8">ATP-AMP transphosphorylase</fullName>
    </alternativeName>
    <alternativeName>
        <fullName evidence="8">ATP:AMP phosphotransferase</fullName>
    </alternativeName>
    <alternativeName>
        <fullName evidence="8">Adenylate monophosphate kinase</fullName>
    </alternativeName>
</protein>
<dbReference type="EC" id="2.7.4.3" evidence="8 10"/>
<accession>A0AAU7VM92</accession>
<evidence type="ECO:0000256" key="8">
    <source>
        <dbReference type="HAMAP-Rule" id="MF_00235"/>
    </source>
</evidence>
<comment type="catalytic activity">
    <reaction evidence="8 10">
        <text>AMP + ATP = 2 ADP</text>
        <dbReference type="Rhea" id="RHEA:12973"/>
        <dbReference type="ChEBI" id="CHEBI:30616"/>
        <dbReference type="ChEBI" id="CHEBI:456215"/>
        <dbReference type="ChEBI" id="CHEBI:456216"/>
        <dbReference type="EC" id="2.7.4.3"/>
    </reaction>
</comment>
<keyword evidence="8" id="KW-0963">Cytoplasm</keyword>
<dbReference type="GO" id="GO:0005737">
    <property type="term" value="C:cytoplasm"/>
    <property type="evidence" value="ECO:0007669"/>
    <property type="project" value="UniProtKB-SubCell"/>
</dbReference>
<evidence type="ECO:0000256" key="1">
    <source>
        <dbReference type="ARBA" id="ARBA00022679"/>
    </source>
</evidence>
<feature type="binding site" evidence="8">
    <location>
        <position position="36"/>
    </location>
    <ligand>
        <name>AMP</name>
        <dbReference type="ChEBI" id="CHEBI:456215"/>
    </ligand>
</feature>
<feature type="region of interest" description="LID" evidence="8">
    <location>
        <begin position="126"/>
        <end position="163"/>
    </location>
</feature>
<comment type="subcellular location">
    <subcellularLocation>
        <location evidence="8 10">Cytoplasm</location>
    </subcellularLocation>
</comment>
<feature type="binding site" evidence="8">
    <location>
        <begin position="85"/>
        <end position="88"/>
    </location>
    <ligand>
        <name>AMP</name>
        <dbReference type="ChEBI" id="CHEBI:456215"/>
    </ligand>
</feature>
<dbReference type="NCBIfam" id="NF001380">
    <property type="entry name" value="PRK00279.1-2"/>
    <property type="match status" value="1"/>
</dbReference>
<dbReference type="PANTHER" id="PTHR23359">
    <property type="entry name" value="NUCLEOTIDE KINASE"/>
    <property type="match status" value="1"/>
</dbReference>
<dbReference type="EMBL" id="CP158367">
    <property type="protein sequence ID" value="XBX75083.1"/>
    <property type="molecule type" value="Genomic_DNA"/>
</dbReference>
<keyword evidence="7 8" id="KW-0067">ATP-binding</keyword>
<dbReference type="HAMAP" id="MF_00235">
    <property type="entry name" value="Adenylate_kinase_Adk"/>
    <property type="match status" value="1"/>
</dbReference>
<dbReference type="AlphaFoldDB" id="A0AAU7VM92"/>
<dbReference type="RefSeq" id="WP_350343830.1">
    <property type="nucleotide sequence ID" value="NZ_CP158367.1"/>
</dbReference>
<dbReference type="CDD" id="cd01428">
    <property type="entry name" value="ADK"/>
    <property type="match status" value="1"/>
</dbReference>
<feature type="binding site" evidence="8">
    <location>
        <position position="130"/>
    </location>
    <ligand>
        <name>Zn(2+)</name>
        <dbReference type="ChEBI" id="CHEBI:29105"/>
        <note>structural</note>
    </ligand>
</feature>
<keyword evidence="1 8" id="KW-0808">Transferase</keyword>
<comment type="pathway">
    <text evidence="8">Purine metabolism; AMP biosynthesis via salvage pathway; AMP from ADP: step 1/1.</text>
</comment>
<feature type="binding site" evidence="8">
    <location>
        <begin position="10"/>
        <end position="15"/>
    </location>
    <ligand>
        <name>ATP</name>
        <dbReference type="ChEBI" id="CHEBI:30616"/>
    </ligand>
</feature>
<feature type="binding site" evidence="8">
    <location>
        <position position="171"/>
    </location>
    <ligand>
        <name>AMP</name>
        <dbReference type="ChEBI" id="CHEBI:456215"/>
    </ligand>
</feature>
<evidence type="ECO:0000256" key="10">
    <source>
        <dbReference type="RuleBase" id="RU003331"/>
    </source>
</evidence>
<dbReference type="SUPFAM" id="SSF52540">
    <property type="entry name" value="P-loop containing nucleoside triphosphate hydrolases"/>
    <property type="match status" value="1"/>
</dbReference>
<dbReference type="Pfam" id="PF00406">
    <property type="entry name" value="ADK"/>
    <property type="match status" value="1"/>
</dbReference>
<name>A0AAU7VM92_9FIRM</name>
<evidence type="ECO:0000256" key="6">
    <source>
        <dbReference type="ARBA" id="ARBA00022833"/>
    </source>
</evidence>
<dbReference type="NCBIfam" id="NF011100">
    <property type="entry name" value="PRK14527.1"/>
    <property type="match status" value="1"/>
</dbReference>
<feature type="binding site" evidence="8">
    <location>
        <position position="133"/>
    </location>
    <ligand>
        <name>Zn(2+)</name>
        <dbReference type="ChEBI" id="CHEBI:29105"/>
        <note>structural</note>
    </ligand>
</feature>
<gene>
    <name evidence="8" type="primary">adk</name>
    <name evidence="12" type="ORF">PRVXT_000188</name>
</gene>
<organism evidence="12">
    <name type="scientific">Proteinivorax tanatarense</name>
    <dbReference type="NCBI Taxonomy" id="1260629"/>
    <lineage>
        <taxon>Bacteria</taxon>
        <taxon>Bacillati</taxon>
        <taxon>Bacillota</taxon>
        <taxon>Clostridia</taxon>
        <taxon>Eubacteriales</taxon>
        <taxon>Proteinivoracaceae</taxon>
        <taxon>Proteinivorax</taxon>
    </lineage>
</organism>
<feature type="binding site" evidence="8">
    <location>
        <begin position="57"/>
        <end position="59"/>
    </location>
    <ligand>
        <name>AMP</name>
        <dbReference type="ChEBI" id="CHEBI:456215"/>
    </ligand>
</feature>
<comment type="similarity">
    <text evidence="8 9">Belongs to the adenylate kinase family.</text>
</comment>
<sequence length="220" mass="24281">MRLILLGPPGAGKGTQATQIAQEYDIPHISTGDMFRQAVKEQTEMGVKAQSYMDAGKLVPDEIVIGIVAERLNKSDCVQGFLLDGFPRTKAQAKALDEILAQLNSPLNRAINIEVPHEDLIARLTGRRVCKDCGSTYHVVFNNTDQEGRCDSCGGELFQRDDDKEHTAKERLAVYNKQTLPLINYYKEKGKLDNIDGTGSIEKVFKQIKNALGSTGNDNN</sequence>
<keyword evidence="6 8" id="KW-0862">Zinc</keyword>
<dbReference type="NCBIfam" id="NF001381">
    <property type="entry name" value="PRK00279.1-3"/>
    <property type="match status" value="1"/>
</dbReference>
<proteinExistence type="inferred from homology"/>
<dbReference type="GO" id="GO:0005524">
    <property type="term" value="F:ATP binding"/>
    <property type="evidence" value="ECO:0007669"/>
    <property type="project" value="UniProtKB-UniRule"/>
</dbReference>
<dbReference type="Gene3D" id="3.40.50.300">
    <property type="entry name" value="P-loop containing nucleotide triphosphate hydrolases"/>
    <property type="match status" value="1"/>
</dbReference>
<feature type="binding site" evidence="8">
    <location>
        <begin position="136"/>
        <end position="137"/>
    </location>
    <ligand>
        <name>ATP</name>
        <dbReference type="ChEBI" id="CHEBI:30616"/>
    </ligand>
</feature>
<keyword evidence="3 8" id="KW-0545">Nucleotide biosynthesis</keyword>
<dbReference type="InterPro" id="IPR006259">
    <property type="entry name" value="Adenyl_kin_sub"/>
</dbReference>
<evidence type="ECO:0000256" key="3">
    <source>
        <dbReference type="ARBA" id="ARBA00022727"/>
    </source>
</evidence>
<evidence type="ECO:0000256" key="7">
    <source>
        <dbReference type="ARBA" id="ARBA00022840"/>
    </source>
</evidence>
<reference evidence="12" key="2">
    <citation type="submission" date="2024-06" db="EMBL/GenBank/DDBJ databases">
        <authorList>
            <person name="Petrova K.O."/>
            <person name="Toshchakov S.V."/>
            <person name="Boltjanskaja Y.V."/>
            <person name="Kevbrin V."/>
        </authorList>
    </citation>
    <scope>NUCLEOTIDE SEQUENCE</scope>
    <source>
        <strain evidence="12">Z-910T</strain>
    </source>
</reference>
<evidence type="ECO:0000256" key="4">
    <source>
        <dbReference type="ARBA" id="ARBA00022741"/>
    </source>
</evidence>
<evidence type="ECO:0000256" key="2">
    <source>
        <dbReference type="ARBA" id="ARBA00022723"/>
    </source>
</evidence>
<dbReference type="InterPro" id="IPR033690">
    <property type="entry name" value="Adenylat_kinase_CS"/>
</dbReference>
<dbReference type="NCBIfam" id="TIGR01351">
    <property type="entry name" value="adk"/>
    <property type="match status" value="1"/>
</dbReference>
<dbReference type="Pfam" id="PF05191">
    <property type="entry name" value="ADK_lid"/>
    <property type="match status" value="1"/>
</dbReference>
<dbReference type="InterPro" id="IPR000850">
    <property type="entry name" value="Adenylat/UMP-CMP_kin"/>
</dbReference>
<dbReference type="InterPro" id="IPR007862">
    <property type="entry name" value="Adenylate_kinase_lid-dom"/>
</dbReference>
<dbReference type="GO" id="GO:0008270">
    <property type="term" value="F:zinc ion binding"/>
    <property type="evidence" value="ECO:0007669"/>
    <property type="project" value="UniProtKB-UniRule"/>
</dbReference>
<feature type="binding site" evidence="8">
    <location>
        <position position="127"/>
    </location>
    <ligand>
        <name>ATP</name>
        <dbReference type="ChEBI" id="CHEBI:30616"/>
    </ligand>
</feature>
<comment type="subunit">
    <text evidence="8 10">Monomer.</text>
</comment>
<dbReference type="PRINTS" id="PR00094">
    <property type="entry name" value="ADENYLTKNASE"/>
</dbReference>
<evidence type="ECO:0000256" key="9">
    <source>
        <dbReference type="RuleBase" id="RU003330"/>
    </source>
</evidence>
<keyword evidence="2 8" id="KW-0479">Metal-binding</keyword>
<keyword evidence="4 8" id="KW-0547">Nucleotide-binding</keyword>
<dbReference type="GO" id="GO:0004017">
    <property type="term" value="F:AMP kinase activity"/>
    <property type="evidence" value="ECO:0007669"/>
    <property type="project" value="UniProtKB-UniRule"/>
</dbReference>
<evidence type="ECO:0000256" key="5">
    <source>
        <dbReference type="ARBA" id="ARBA00022777"/>
    </source>
</evidence>
<keyword evidence="5 8" id="KW-0418">Kinase</keyword>
<dbReference type="InterPro" id="IPR027417">
    <property type="entry name" value="P-loop_NTPase"/>
</dbReference>
<evidence type="ECO:0000259" key="11">
    <source>
        <dbReference type="Pfam" id="PF05191"/>
    </source>
</evidence>
<feature type="binding site" evidence="8">
    <location>
        <position position="199"/>
    </location>
    <ligand>
        <name>ATP</name>
        <dbReference type="ChEBI" id="CHEBI:30616"/>
    </ligand>
</feature>
<feature type="binding site" evidence="8">
    <location>
        <position position="92"/>
    </location>
    <ligand>
        <name>AMP</name>
        <dbReference type="ChEBI" id="CHEBI:456215"/>
    </ligand>
</feature>
<feature type="binding site" evidence="8">
    <location>
        <position position="150"/>
    </location>
    <ligand>
        <name>Zn(2+)</name>
        <dbReference type="ChEBI" id="CHEBI:29105"/>
        <note>structural</note>
    </ligand>
</feature>
<feature type="binding site" evidence="8">
    <location>
        <position position="31"/>
    </location>
    <ligand>
        <name>AMP</name>
        <dbReference type="ChEBI" id="CHEBI:456215"/>
    </ligand>
</feature>
<dbReference type="FunFam" id="3.40.50.300:FF:000106">
    <property type="entry name" value="Adenylate kinase mitochondrial"/>
    <property type="match status" value="1"/>
</dbReference>